<keyword evidence="3" id="KW-1185">Reference proteome</keyword>
<sequence length="295" mass="32353">MNMNNEESDSKMGDAGICPGSPDNQDIQLVSAVFDKISDQGGENLITQLSQGNETVDDIVDKIALSDRLEVRKKHLLTDNTMETGFVSADFSYVGLNAEIQASGFHNAFNQHIRPRLGKRADGFSVIFDVLRQQERPVIVETGCLRVPNNWEGDGQSTFLFDWFAREMHGTVFTIDINAASIDSARRACSGTTNTILNDSRAGLHTLGQITSRAASLLYLDSFDLDISAPMPSAIHHATEMMAARRLISEGTLICVDDFNVPPLGEGGKGMIIDQFMSSIGAEVLYSGYQKIWRV</sequence>
<dbReference type="KEGG" id="bomb:GT348_05900"/>
<evidence type="ECO:0000313" key="3">
    <source>
        <dbReference type="Proteomes" id="UP000463975"/>
    </source>
</evidence>
<dbReference type="Proteomes" id="UP000463975">
    <property type="component" value="Chromosome"/>
</dbReference>
<feature type="region of interest" description="Disordered" evidence="1">
    <location>
        <begin position="1"/>
        <end position="21"/>
    </location>
</feature>
<dbReference type="AlphaFoldDB" id="A0A6P1NH32"/>
<dbReference type="SUPFAM" id="SSF53335">
    <property type="entry name" value="S-adenosyl-L-methionine-dependent methyltransferases"/>
    <property type="match status" value="1"/>
</dbReference>
<name>A0A6P1NH32_9PROT</name>
<gene>
    <name evidence="2" type="ORF">GT348_05900</name>
</gene>
<dbReference type="RefSeq" id="WP_160618915.1">
    <property type="nucleotide sequence ID" value="NZ_CP047652.1"/>
</dbReference>
<proteinExistence type="predicted"/>
<organism evidence="2 3">
    <name type="scientific">Aristophania vespae</name>
    <dbReference type="NCBI Taxonomy" id="2697033"/>
    <lineage>
        <taxon>Bacteria</taxon>
        <taxon>Pseudomonadati</taxon>
        <taxon>Pseudomonadota</taxon>
        <taxon>Alphaproteobacteria</taxon>
        <taxon>Acetobacterales</taxon>
        <taxon>Acetobacteraceae</taxon>
        <taxon>Aristophania</taxon>
    </lineage>
</organism>
<evidence type="ECO:0000313" key="2">
    <source>
        <dbReference type="EMBL" id="QHI95840.1"/>
    </source>
</evidence>
<protein>
    <submittedName>
        <fullName evidence="2">Uncharacterized protein</fullName>
    </submittedName>
</protein>
<evidence type="ECO:0000256" key="1">
    <source>
        <dbReference type="SAM" id="MobiDB-lite"/>
    </source>
</evidence>
<accession>A0A6P1NH32</accession>
<dbReference type="InterPro" id="IPR029063">
    <property type="entry name" value="SAM-dependent_MTases_sf"/>
</dbReference>
<dbReference type="Gene3D" id="3.40.50.150">
    <property type="entry name" value="Vaccinia Virus protein VP39"/>
    <property type="match status" value="1"/>
</dbReference>
<dbReference type="EMBL" id="CP047652">
    <property type="protein sequence ID" value="QHI95840.1"/>
    <property type="molecule type" value="Genomic_DNA"/>
</dbReference>
<reference evidence="2 3" key="1">
    <citation type="submission" date="2020-01" db="EMBL/GenBank/DDBJ databases">
        <title>Genome sequencing of strain KACC 21507.</title>
        <authorList>
            <person name="Heo J."/>
            <person name="Kim S.-J."/>
            <person name="Kim J.-S."/>
            <person name="Hong S.-B."/>
            <person name="Kwon S.-W."/>
        </authorList>
    </citation>
    <scope>NUCLEOTIDE SEQUENCE [LARGE SCALE GENOMIC DNA]</scope>
    <source>
        <strain evidence="2 3">KACC 21507</strain>
    </source>
</reference>